<evidence type="ECO:0000256" key="7">
    <source>
        <dbReference type="ARBA" id="ARBA00022989"/>
    </source>
</evidence>
<dbReference type="Gene3D" id="3.40.50.300">
    <property type="entry name" value="P-loop containing nucleotide triphosphate hydrolases"/>
    <property type="match status" value="1"/>
</dbReference>
<keyword evidence="2" id="KW-0813">Transport</keyword>
<dbReference type="SUPFAM" id="SSF90123">
    <property type="entry name" value="ABC transporter transmembrane region"/>
    <property type="match status" value="1"/>
</dbReference>
<dbReference type="GO" id="GO:0016887">
    <property type="term" value="F:ATP hydrolysis activity"/>
    <property type="evidence" value="ECO:0007669"/>
    <property type="project" value="InterPro"/>
</dbReference>
<reference evidence="12 13" key="1">
    <citation type="submission" date="2018-01" db="EMBL/GenBank/DDBJ databases">
        <title>Whole genome sequence of Melissococcus plutonius DAT561.</title>
        <authorList>
            <person name="Okumura K."/>
            <person name="Takamatsu D."/>
            <person name="Okura M."/>
        </authorList>
    </citation>
    <scope>NUCLEOTIDE SEQUENCE [LARGE SCALE GENOMIC DNA]</scope>
    <source>
        <strain evidence="12 13">DAT561</strain>
    </source>
</reference>
<dbReference type="GeneID" id="57042739"/>
<dbReference type="Pfam" id="PF00005">
    <property type="entry name" value="ABC_tran"/>
    <property type="match status" value="1"/>
</dbReference>
<dbReference type="GO" id="GO:0005886">
    <property type="term" value="C:plasma membrane"/>
    <property type="evidence" value="ECO:0007669"/>
    <property type="project" value="UniProtKB-SubCell"/>
</dbReference>
<dbReference type="RefSeq" id="WP_014372924.1">
    <property type="nucleotide sequence ID" value="NZ_AP018492.1"/>
</dbReference>
<proteinExistence type="predicted"/>
<dbReference type="PROSITE" id="PS50893">
    <property type="entry name" value="ABC_TRANSPORTER_2"/>
    <property type="match status" value="1"/>
</dbReference>
<evidence type="ECO:0000256" key="1">
    <source>
        <dbReference type="ARBA" id="ARBA00004651"/>
    </source>
</evidence>
<feature type="transmembrane region" description="Helical" evidence="9">
    <location>
        <begin position="242"/>
        <end position="260"/>
    </location>
</feature>
<dbReference type="SMART" id="SM00382">
    <property type="entry name" value="AAA"/>
    <property type="match status" value="1"/>
</dbReference>
<feature type="transmembrane region" description="Helical" evidence="9">
    <location>
        <begin position="130"/>
        <end position="149"/>
    </location>
</feature>
<keyword evidence="6 12" id="KW-0067">ATP-binding</keyword>
<dbReference type="Proteomes" id="UP000269226">
    <property type="component" value="Chromosome"/>
</dbReference>
<keyword evidence="5" id="KW-0547">Nucleotide-binding</keyword>
<dbReference type="InterPro" id="IPR003439">
    <property type="entry name" value="ABC_transporter-like_ATP-bd"/>
</dbReference>
<name>A0A2Z5Y0M3_9ENTE</name>
<dbReference type="EMBL" id="AP018492">
    <property type="protein sequence ID" value="BBC60340.1"/>
    <property type="molecule type" value="Genomic_DNA"/>
</dbReference>
<feature type="transmembrane region" description="Helical" evidence="9">
    <location>
        <begin position="14"/>
        <end position="36"/>
    </location>
</feature>
<evidence type="ECO:0000256" key="8">
    <source>
        <dbReference type="ARBA" id="ARBA00023136"/>
    </source>
</evidence>
<feature type="domain" description="ABC transporter" evidence="10">
    <location>
        <begin position="332"/>
        <end position="568"/>
    </location>
</feature>
<evidence type="ECO:0000256" key="4">
    <source>
        <dbReference type="ARBA" id="ARBA00022692"/>
    </source>
</evidence>
<feature type="transmembrane region" description="Helical" evidence="9">
    <location>
        <begin position="155"/>
        <end position="174"/>
    </location>
</feature>
<dbReference type="Pfam" id="PF00664">
    <property type="entry name" value="ABC_membrane"/>
    <property type="match status" value="1"/>
</dbReference>
<organism evidence="12 13">
    <name type="scientific">Melissococcus plutonius</name>
    <dbReference type="NCBI Taxonomy" id="33970"/>
    <lineage>
        <taxon>Bacteria</taxon>
        <taxon>Bacillati</taxon>
        <taxon>Bacillota</taxon>
        <taxon>Bacilli</taxon>
        <taxon>Lactobacillales</taxon>
        <taxon>Enterococcaceae</taxon>
        <taxon>Melissococcus</taxon>
    </lineage>
</organism>
<comment type="subcellular location">
    <subcellularLocation>
        <location evidence="1">Cell membrane</location>
        <topology evidence="1">Multi-pass membrane protein</topology>
    </subcellularLocation>
</comment>
<dbReference type="PANTHER" id="PTHR43394:SF1">
    <property type="entry name" value="ATP-BINDING CASSETTE SUB-FAMILY B MEMBER 10, MITOCHONDRIAL"/>
    <property type="match status" value="1"/>
</dbReference>
<keyword evidence="4 9" id="KW-0812">Transmembrane</keyword>
<sequence>MKLIWQYTIKYKKLLLADFICVFGFILIELGLPTILARMIDKGIAEKDFNYIKQQGLLMIIITIIGVALDIFLGYFCARITTNIVRDIRDDLFEKIQTFSHREYEAIGVSSLITRTTNDAYQIMLFMNTVLRIGFLTPMMFITSLFIVLKSNLILGLYVLGALPLLLLAIIAITKISNPLSKKQQNNLDGVNGILRENLSGLRVIRAFVNEKFEEKRFSKVNEAYTKSSQNLFRLMAAAQPGFYFLFNIVMVLIIWHGSLQINSGSLLVGNLIAFIEYIFHALFSFMMFASVFTMYPRAAVSAKRIQEAFDLTPEIMENNQGVTQTKTKGYLEFKNVTFAYPGHAESPVIRNVSFTASPGETIAFIGSTGSGKSTLIQLIPRFYDVSEGQILVDGIDVRDYRLSTLRSKIGYIPQKALLFTGTIADNLRYGKADATLEEMKKAAEIAQATDFISKKPEGFNEQLSEGGANFSGGQKQRLAIARAVIRQPEIYIFDDSFSALDYQTDAKLRARLKEVTHQSTVMIVAQRVGTIMQADKIIVLNEGDIVGIGTHKELLATCPIYYDIAASQLSKEELA</sequence>
<dbReference type="GO" id="GO:0005524">
    <property type="term" value="F:ATP binding"/>
    <property type="evidence" value="ECO:0007669"/>
    <property type="project" value="UniProtKB-KW"/>
</dbReference>
<evidence type="ECO:0000256" key="3">
    <source>
        <dbReference type="ARBA" id="ARBA00022475"/>
    </source>
</evidence>
<evidence type="ECO:0000259" key="11">
    <source>
        <dbReference type="PROSITE" id="PS50929"/>
    </source>
</evidence>
<protein>
    <submittedName>
        <fullName evidence="12">Heterodimeric efflux ABC transporter, permease ATP-binding subunit 1</fullName>
    </submittedName>
</protein>
<keyword evidence="8 9" id="KW-0472">Membrane</keyword>
<evidence type="ECO:0000259" key="10">
    <source>
        <dbReference type="PROSITE" id="PS50893"/>
    </source>
</evidence>
<evidence type="ECO:0000256" key="5">
    <source>
        <dbReference type="ARBA" id="ARBA00022741"/>
    </source>
</evidence>
<dbReference type="PROSITE" id="PS50929">
    <property type="entry name" value="ABC_TM1F"/>
    <property type="match status" value="1"/>
</dbReference>
<accession>A0A2Z5Y0M3</accession>
<keyword evidence="3" id="KW-1003">Cell membrane</keyword>
<dbReference type="FunFam" id="3.40.50.300:FF:000854">
    <property type="entry name" value="Multidrug ABC transporter ATP-binding protein"/>
    <property type="match status" value="1"/>
</dbReference>
<dbReference type="InterPro" id="IPR039421">
    <property type="entry name" value="Type_1_exporter"/>
</dbReference>
<keyword evidence="7 9" id="KW-1133">Transmembrane helix</keyword>
<feature type="transmembrane region" description="Helical" evidence="9">
    <location>
        <begin position="272"/>
        <end position="296"/>
    </location>
</feature>
<gene>
    <name evidence="12" type="ORF">DAT561_0172</name>
</gene>
<evidence type="ECO:0000256" key="9">
    <source>
        <dbReference type="SAM" id="Phobius"/>
    </source>
</evidence>
<evidence type="ECO:0000313" key="13">
    <source>
        <dbReference type="Proteomes" id="UP000269226"/>
    </source>
</evidence>
<feature type="transmembrane region" description="Helical" evidence="9">
    <location>
        <begin position="56"/>
        <end position="78"/>
    </location>
</feature>
<evidence type="ECO:0000313" key="12">
    <source>
        <dbReference type="EMBL" id="BBC60340.1"/>
    </source>
</evidence>
<evidence type="ECO:0000256" key="6">
    <source>
        <dbReference type="ARBA" id="ARBA00022840"/>
    </source>
</evidence>
<dbReference type="InterPro" id="IPR036640">
    <property type="entry name" value="ABC1_TM_sf"/>
</dbReference>
<dbReference type="InterPro" id="IPR017871">
    <property type="entry name" value="ABC_transporter-like_CS"/>
</dbReference>
<dbReference type="SUPFAM" id="SSF52540">
    <property type="entry name" value="P-loop containing nucleoside triphosphate hydrolases"/>
    <property type="match status" value="1"/>
</dbReference>
<dbReference type="CDD" id="cd18548">
    <property type="entry name" value="ABC_6TM_Tm287_like"/>
    <property type="match status" value="1"/>
</dbReference>
<dbReference type="InterPro" id="IPR027417">
    <property type="entry name" value="P-loop_NTPase"/>
</dbReference>
<dbReference type="InterPro" id="IPR011527">
    <property type="entry name" value="ABC1_TM_dom"/>
</dbReference>
<dbReference type="InterPro" id="IPR003593">
    <property type="entry name" value="AAA+_ATPase"/>
</dbReference>
<dbReference type="PANTHER" id="PTHR43394">
    <property type="entry name" value="ATP-DEPENDENT PERMEASE MDL1, MITOCHONDRIAL"/>
    <property type="match status" value="1"/>
</dbReference>
<dbReference type="AlphaFoldDB" id="A0A2Z5Y0M3"/>
<dbReference type="Gene3D" id="1.20.1560.10">
    <property type="entry name" value="ABC transporter type 1, transmembrane domain"/>
    <property type="match status" value="1"/>
</dbReference>
<dbReference type="PROSITE" id="PS00211">
    <property type="entry name" value="ABC_TRANSPORTER_1"/>
    <property type="match status" value="1"/>
</dbReference>
<evidence type="ECO:0000256" key="2">
    <source>
        <dbReference type="ARBA" id="ARBA00022448"/>
    </source>
</evidence>
<dbReference type="GO" id="GO:0015421">
    <property type="term" value="F:ABC-type oligopeptide transporter activity"/>
    <property type="evidence" value="ECO:0007669"/>
    <property type="project" value="TreeGrafter"/>
</dbReference>
<feature type="domain" description="ABC transmembrane type-1" evidence="11">
    <location>
        <begin position="19"/>
        <end position="298"/>
    </location>
</feature>